<evidence type="ECO:0000256" key="1">
    <source>
        <dbReference type="SAM" id="MobiDB-lite"/>
    </source>
</evidence>
<comment type="caution">
    <text evidence="3">The sequence shown here is derived from an EMBL/GenBank/DDBJ whole genome shotgun (WGS) entry which is preliminary data.</text>
</comment>
<dbReference type="Pfam" id="PF02195">
    <property type="entry name" value="ParB_N"/>
    <property type="match status" value="1"/>
</dbReference>
<accession>A0AAE3VKF9</accession>
<feature type="domain" description="ParB-like N-terminal" evidence="2">
    <location>
        <begin position="53"/>
        <end position="142"/>
    </location>
</feature>
<dbReference type="Gene3D" id="3.90.1530.10">
    <property type="entry name" value="Conserved hypothetical protein from pyrococcus furiosus pfu- 392566-001, ParB domain"/>
    <property type="match status" value="1"/>
</dbReference>
<dbReference type="InterPro" id="IPR036086">
    <property type="entry name" value="ParB/Sulfiredoxin_sf"/>
</dbReference>
<dbReference type="InterPro" id="IPR003115">
    <property type="entry name" value="ParB_N"/>
</dbReference>
<dbReference type="RefSeq" id="WP_306883459.1">
    <property type="nucleotide sequence ID" value="NZ_JAUSUL010000001.1"/>
</dbReference>
<dbReference type="EMBL" id="JAUSUL010000001">
    <property type="protein sequence ID" value="MDQ0313657.1"/>
    <property type="molecule type" value="Genomic_DNA"/>
</dbReference>
<protein>
    <submittedName>
        <fullName evidence="3">ParB-like chromosome segregation protein Spo0J</fullName>
    </submittedName>
</protein>
<organism evidence="3 4">
    <name type="scientific">Amorphus orientalis</name>
    <dbReference type="NCBI Taxonomy" id="649198"/>
    <lineage>
        <taxon>Bacteria</taxon>
        <taxon>Pseudomonadati</taxon>
        <taxon>Pseudomonadota</taxon>
        <taxon>Alphaproteobacteria</taxon>
        <taxon>Hyphomicrobiales</taxon>
        <taxon>Amorphaceae</taxon>
        <taxon>Amorphus</taxon>
    </lineage>
</organism>
<dbReference type="Proteomes" id="UP001229244">
    <property type="component" value="Unassembled WGS sequence"/>
</dbReference>
<feature type="region of interest" description="Disordered" evidence="1">
    <location>
        <begin position="167"/>
        <end position="188"/>
    </location>
</feature>
<proteinExistence type="predicted"/>
<gene>
    <name evidence="3" type="ORF">J2S73_000094</name>
</gene>
<dbReference type="SUPFAM" id="SSF110849">
    <property type="entry name" value="ParB/Sulfiredoxin"/>
    <property type="match status" value="1"/>
</dbReference>
<keyword evidence="4" id="KW-1185">Reference proteome</keyword>
<evidence type="ECO:0000313" key="4">
    <source>
        <dbReference type="Proteomes" id="UP001229244"/>
    </source>
</evidence>
<dbReference type="SMART" id="SM00470">
    <property type="entry name" value="ParB"/>
    <property type="match status" value="1"/>
</dbReference>
<evidence type="ECO:0000259" key="2">
    <source>
        <dbReference type="SMART" id="SM00470"/>
    </source>
</evidence>
<reference evidence="3" key="1">
    <citation type="submission" date="2023-07" db="EMBL/GenBank/DDBJ databases">
        <title>Genomic Encyclopedia of Type Strains, Phase IV (KMG-IV): sequencing the most valuable type-strain genomes for metagenomic binning, comparative biology and taxonomic classification.</title>
        <authorList>
            <person name="Goeker M."/>
        </authorList>
    </citation>
    <scope>NUCLEOTIDE SEQUENCE</scope>
    <source>
        <strain evidence="3">DSM 21202</strain>
    </source>
</reference>
<sequence>MSGQQTIASRTIDDLRQLPFHVALDLLRSAESIVVPGDTSPESLPVADIVTLENVFQHRVDEGTELEREQHAKDLAIALKQKPPEDRTLDPILVKRLEDQWVCIDGHHRLAAYEKAGVTRAPVQAFEGSVDDALRAAARENTKAKLSFTKRDRMNLAWRMTTQRVGSKREVSQEAGISTSQVGKMRKMREDIEAVGEKPERMTYREAMSFLSDTSADRDEGWEDRQIADFERRLSKEFGKSLHKNASLFATALGNFSPSAVRAIVQDYAKEHREAIEAILGEEDE</sequence>
<evidence type="ECO:0000313" key="3">
    <source>
        <dbReference type="EMBL" id="MDQ0313657.1"/>
    </source>
</evidence>
<name>A0AAE3VKF9_9HYPH</name>
<dbReference type="AlphaFoldDB" id="A0AAE3VKF9"/>